<sequence>MRNFGCRITEDIKIHDMKSLVMENEKLRITFLLDKGADIVELLYKPKDIDFMWRSPVEFHNPAKCNSTTGSSLHNYLDHNFGGWQEILPSGGPECNYKGNVIGMHGEVSNLPWQYRIMKDTKEEISVMFLVRTVRSPFYLEKTITIKSNESTIYFDETLSNLANEDMELMWGHHPTIGEGFLDESCYIDTSAKKVFTYGEELDFDTQRLDVNSEHDWPVAKGRDGKSIDLSKVPDKNAGTADMLFLKDFGYKAYYSIYSNNKNVGFRLEWDNEIFPYAWIWLVCKGSYGYPWYGNTYNLAIEPWTSYPGAGLTKAIDNGTALKMKAKEKIDFKMQVDVYEKGL</sequence>
<proteinExistence type="predicted"/>
<dbReference type="RefSeq" id="WP_212692805.1">
    <property type="nucleotide sequence ID" value="NZ_CP058561.1"/>
</dbReference>
<dbReference type="KEGG" id="vgu:HYG85_06445"/>
<keyword evidence="2" id="KW-1185">Reference proteome</keyword>
<name>A0A8J8M8Y3_9FIRM</name>
<gene>
    <name evidence="1" type="ORF">HYG85_06445</name>
</gene>
<dbReference type="GO" id="GO:0003824">
    <property type="term" value="F:catalytic activity"/>
    <property type="evidence" value="ECO:0007669"/>
    <property type="project" value="InterPro"/>
</dbReference>
<organism evidence="1 2">
    <name type="scientific">Vallitalea guaymasensis</name>
    <dbReference type="NCBI Taxonomy" id="1185412"/>
    <lineage>
        <taxon>Bacteria</taxon>
        <taxon>Bacillati</taxon>
        <taxon>Bacillota</taxon>
        <taxon>Clostridia</taxon>
        <taxon>Lachnospirales</taxon>
        <taxon>Vallitaleaceae</taxon>
        <taxon>Vallitalea</taxon>
    </lineage>
</organism>
<reference evidence="1 2" key="1">
    <citation type="submission" date="2020-07" db="EMBL/GenBank/DDBJ databases">
        <title>Vallitalea guaymasensis genome.</title>
        <authorList>
            <person name="Postec A."/>
        </authorList>
    </citation>
    <scope>NUCLEOTIDE SEQUENCE [LARGE SCALE GENOMIC DNA]</scope>
    <source>
        <strain evidence="1 2">Ra1766G1</strain>
    </source>
</reference>
<dbReference type="EMBL" id="CP058561">
    <property type="protein sequence ID" value="QUH28577.1"/>
    <property type="molecule type" value="Genomic_DNA"/>
</dbReference>
<dbReference type="Gene3D" id="2.70.98.10">
    <property type="match status" value="1"/>
</dbReference>
<dbReference type="Proteomes" id="UP000677305">
    <property type="component" value="Chromosome"/>
</dbReference>
<dbReference type="InterPro" id="IPR011013">
    <property type="entry name" value="Gal_mutarotase_sf_dom"/>
</dbReference>
<dbReference type="SUPFAM" id="SSF74650">
    <property type="entry name" value="Galactose mutarotase-like"/>
    <property type="match status" value="1"/>
</dbReference>
<dbReference type="AlphaFoldDB" id="A0A8J8M8Y3"/>
<dbReference type="Pfam" id="PF14486">
    <property type="entry name" value="DUF4432"/>
    <property type="match status" value="1"/>
</dbReference>
<evidence type="ECO:0000313" key="2">
    <source>
        <dbReference type="Proteomes" id="UP000677305"/>
    </source>
</evidence>
<dbReference type="InterPro" id="IPR014718">
    <property type="entry name" value="GH-type_carb-bd"/>
</dbReference>
<dbReference type="CDD" id="cd01081">
    <property type="entry name" value="Aldose_epim"/>
    <property type="match status" value="1"/>
</dbReference>
<dbReference type="InterPro" id="IPR027839">
    <property type="entry name" value="DUF4432"/>
</dbReference>
<dbReference type="GO" id="GO:0030246">
    <property type="term" value="F:carbohydrate binding"/>
    <property type="evidence" value="ECO:0007669"/>
    <property type="project" value="InterPro"/>
</dbReference>
<accession>A0A8J8M8Y3</accession>
<dbReference type="GO" id="GO:0005975">
    <property type="term" value="P:carbohydrate metabolic process"/>
    <property type="evidence" value="ECO:0007669"/>
    <property type="project" value="InterPro"/>
</dbReference>
<protein>
    <submittedName>
        <fullName evidence="1">Aldose 1-epimerase</fullName>
    </submittedName>
</protein>
<evidence type="ECO:0000313" key="1">
    <source>
        <dbReference type="EMBL" id="QUH28577.1"/>
    </source>
</evidence>